<proteinExistence type="inferred from homology"/>
<keyword evidence="2" id="KW-0489">Methyltransferase</keyword>
<dbReference type="InterPro" id="IPR025714">
    <property type="entry name" value="Methyltranfer_dom"/>
</dbReference>
<dbReference type="WBParaSite" id="PSU_v2.g15614.t1">
    <property type="protein sequence ID" value="PSU_v2.g15614.t1"/>
    <property type="gene ID" value="PSU_v2.g15614"/>
</dbReference>
<keyword evidence="5" id="KW-1185">Reference proteome</keyword>
<dbReference type="GO" id="GO:0032259">
    <property type="term" value="P:methylation"/>
    <property type="evidence" value="ECO:0007669"/>
    <property type="project" value="UniProtKB-KW"/>
</dbReference>
<dbReference type="CDD" id="cd02440">
    <property type="entry name" value="AdoMet_MTases"/>
    <property type="match status" value="1"/>
</dbReference>
<protein>
    <submittedName>
        <fullName evidence="6">Methyltransferase type 11 domain-containing protein</fullName>
    </submittedName>
</protein>
<dbReference type="InterPro" id="IPR029063">
    <property type="entry name" value="SAM-dependent_MTases_sf"/>
</dbReference>
<sequence>MAKMLSSPDDFADPQFWEKLYKSGRKIDWYGNIQKYIPTIRNMVKKDHKILQIGCGNALSEYCLYDNGYQYIHSIDIDERLINERIKDNETMVRPGLTFACEDATKLTADDNTYDFVFDKGTLDAFLPSVKTETGLATKMFDEALRVLKPNSKYIIITLAQTHIVEFVSSYYKNRNDIFLYFYAVDIPDEKGDSIPAAIIQFHKLKQAMPASLPKVIKFVIDPVTPVTVNVTTPEMIRYFEEYRNLALFTNQCRRPLQHVPRITLQDQTTKQARWTFYACDQTPNPVKWAFMIIPAGHGFTLDDEIVASFAAQTSYDRVIVAEQQPDCDYSDLEKVRLELESVSFRFRPINGEEQAEIAWCYGNNDTHESKVDSGEAPILGAYGVYNLSAGLEVNNKVIRRLVFENSPEIVQTDVLVYPAKKNDKIYKKVDVLHLSGLYQMMMLASMEFRSGGLPESLKKDYNFAVLGVAGGTLVSFLHNVFKQSKITAVELIPELYGVARKWFGYPNDDDRLTSIGRDALEWVKDDTAGTYDFLFVDVSGTKDGVTTCPGVEFIDPEFIPLYKKRLAKHGMVVVNVVSTDTQFVDHVTSAFSEHFKFISLGRPGDPTNEILLASDTQFARPRNYNVARRSALPSELSDIYDMVALYKPYVEKKVTQENDFLPSHLLNQNGKKKNNKKR</sequence>
<dbReference type="InterPro" id="IPR051419">
    <property type="entry name" value="Lys/N-term_MeTrsfase_sf"/>
</dbReference>
<dbReference type="Proteomes" id="UP000887577">
    <property type="component" value="Unplaced"/>
</dbReference>
<dbReference type="AlphaFoldDB" id="A0A914Y840"/>
<dbReference type="Pfam" id="PF13847">
    <property type="entry name" value="Methyltransf_31"/>
    <property type="match status" value="1"/>
</dbReference>
<dbReference type="SUPFAM" id="SSF53335">
    <property type="entry name" value="S-adenosyl-L-methionine-dependent methyltransferases"/>
    <property type="match status" value="2"/>
</dbReference>
<evidence type="ECO:0000259" key="4">
    <source>
        <dbReference type="Pfam" id="PF13847"/>
    </source>
</evidence>
<dbReference type="Gene3D" id="3.40.50.150">
    <property type="entry name" value="Vaccinia Virus protein VP39"/>
    <property type="match status" value="2"/>
</dbReference>
<dbReference type="PANTHER" id="PTHR12176:SF59">
    <property type="entry name" value="METHYLTRANSFERASE DOMAIN-CONTAINING PROTEIN-RELATED"/>
    <property type="match status" value="1"/>
</dbReference>
<name>A0A914Y840_9BILA</name>
<evidence type="ECO:0000256" key="3">
    <source>
        <dbReference type="ARBA" id="ARBA00022679"/>
    </source>
</evidence>
<dbReference type="PANTHER" id="PTHR12176">
    <property type="entry name" value="SAM-DEPENDENT METHYLTRANSFERASE SUPERFAMILY PROTEIN"/>
    <property type="match status" value="1"/>
</dbReference>
<accession>A0A914Y840</accession>
<feature type="domain" description="Methyltransferase" evidence="4">
    <location>
        <begin position="45"/>
        <end position="160"/>
    </location>
</feature>
<evidence type="ECO:0000313" key="6">
    <source>
        <dbReference type="WBParaSite" id="PSU_v2.g15614.t1"/>
    </source>
</evidence>
<evidence type="ECO:0000256" key="1">
    <source>
        <dbReference type="ARBA" id="ARBA00008361"/>
    </source>
</evidence>
<evidence type="ECO:0000313" key="5">
    <source>
        <dbReference type="Proteomes" id="UP000887577"/>
    </source>
</evidence>
<organism evidence="5 6">
    <name type="scientific">Panagrolaimus superbus</name>
    <dbReference type="NCBI Taxonomy" id="310955"/>
    <lineage>
        <taxon>Eukaryota</taxon>
        <taxon>Metazoa</taxon>
        <taxon>Ecdysozoa</taxon>
        <taxon>Nematoda</taxon>
        <taxon>Chromadorea</taxon>
        <taxon>Rhabditida</taxon>
        <taxon>Tylenchina</taxon>
        <taxon>Panagrolaimomorpha</taxon>
        <taxon>Panagrolaimoidea</taxon>
        <taxon>Panagrolaimidae</taxon>
        <taxon>Panagrolaimus</taxon>
    </lineage>
</organism>
<comment type="similarity">
    <text evidence="1">Belongs to the methyltransferase superfamily.</text>
</comment>
<keyword evidence="3" id="KW-0808">Transferase</keyword>
<dbReference type="GO" id="GO:0008168">
    <property type="term" value="F:methyltransferase activity"/>
    <property type="evidence" value="ECO:0007669"/>
    <property type="project" value="UniProtKB-KW"/>
</dbReference>
<reference evidence="6" key="1">
    <citation type="submission" date="2022-11" db="UniProtKB">
        <authorList>
            <consortium name="WormBaseParasite"/>
        </authorList>
    </citation>
    <scope>IDENTIFICATION</scope>
</reference>
<evidence type="ECO:0000256" key="2">
    <source>
        <dbReference type="ARBA" id="ARBA00022603"/>
    </source>
</evidence>